<sequence>MRIAVAADGPRPDSNVEPVFGRAEWFVVTDTETEGVIAVRNAHRDDREDAGRSVAQLLSAARATVVLCGECGPKARLALADAGIEVLAASSGLVSDAVTRYRELVGSVPRQ</sequence>
<keyword evidence="3" id="KW-1185">Reference proteome</keyword>
<gene>
    <name evidence="2" type="ORF">FVW20_15100</name>
</gene>
<dbReference type="PANTHER" id="PTHR42983:SF1">
    <property type="entry name" value="IRON-MOLYBDENUM PROTEIN"/>
    <property type="match status" value="1"/>
</dbReference>
<proteinExistence type="predicted"/>
<dbReference type="RefSeq" id="WP_196610248.1">
    <property type="nucleotide sequence ID" value="NZ_VRYY01000539.1"/>
</dbReference>
<reference evidence="2 3" key="1">
    <citation type="submission" date="2019-08" db="EMBL/GenBank/DDBJ databases">
        <authorList>
            <person name="Luo N."/>
        </authorList>
    </citation>
    <scope>NUCLEOTIDE SEQUENCE [LARGE SCALE GENOMIC DNA]</scope>
    <source>
        <strain evidence="2 3">NCIMB 9442</strain>
    </source>
</reference>
<organism evidence="2 3">
    <name type="scientific">Nitratidesulfovibrio oxamicus</name>
    <dbReference type="NCBI Taxonomy" id="32016"/>
    <lineage>
        <taxon>Bacteria</taxon>
        <taxon>Pseudomonadati</taxon>
        <taxon>Thermodesulfobacteriota</taxon>
        <taxon>Desulfovibrionia</taxon>
        <taxon>Desulfovibrionales</taxon>
        <taxon>Desulfovibrionaceae</taxon>
        <taxon>Nitratidesulfovibrio</taxon>
    </lineage>
</organism>
<dbReference type="InterPro" id="IPR003731">
    <property type="entry name" value="Di-Nase_FeMo-co_biosynth"/>
</dbReference>
<dbReference type="PANTHER" id="PTHR42983">
    <property type="entry name" value="DINITROGENASE IRON-MOLYBDENUM COFACTOR PROTEIN-RELATED"/>
    <property type="match status" value="1"/>
</dbReference>
<comment type="caution">
    <text evidence="2">The sequence shown here is derived from an EMBL/GenBank/DDBJ whole genome shotgun (WGS) entry which is preliminary data.</text>
</comment>
<evidence type="ECO:0000313" key="2">
    <source>
        <dbReference type="EMBL" id="MBG3878300.1"/>
    </source>
</evidence>
<protein>
    <submittedName>
        <fullName evidence="2">Dinitrogenase iron-molybdenum cofactor biosynthesis protein</fullName>
    </submittedName>
</protein>
<name>A0ABS0J838_9BACT</name>
<accession>A0ABS0J838</accession>
<feature type="domain" description="Dinitrogenase iron-molybdenum cofactor biosynthesis" evidence="1">
    <location>
        <begin position="13"/>
        <end position="102"/>
    </location>
</feature>
<evidence type="ECO:0000313" key="3">
    <source>
        <dbReference type="Proteomes" id="UP001194469"/>
    </source>
</evidence>
<dbReference type="SUPFAM" id="SSF53146">
    <property type="entry name" value="Nitrogenase accessory factor-like"/>
    <property type="match status" value="1"/>
</dbReference>
<dbReference type="EMBL" id="VRYY01000539">
    <property type="protein sequence ID" value="MBG3878300.1"/>
    <property type="molecule type" value="Genomic_DNA"/>
</dbReference>
<dbReference type="InterPro" id="IPR036105">
    <property type="entry name" value="DiNase_FeMo-co_biosyn_sf"/>
</dbReference>
<evidence type="ECO:0000259" key="1">
    <source>
        <dbReference type="Pfam" id="PF02579"/>
    </source>
</evidence>
<dbReference type="Proteomes" id="UP001194469">
    <property type="component" value="Unassembled WGS sequence"/>
</dbReference>
<dbReference type="Pfam" id="PF02579">
    <property type="entry name" value="Nitro_FeMo-Co"/>
    <property type="match status" value="1"/>
</dbReference>
<dbReference type="Gene3D" id="3.30.420.130">
    <property type="entry name" value="Dinitrogenase iron-molybdenum cofactor biosynthesis domain"/>
    <property type="match status" value="1"/>
</dbReference>